<name>A0A552WMG2_9MICO</name>
<feature type="transmembrane region" description="Helical" evidence="6">
    <location>
        <begin position="458"/>
        <end position="477"/>
    </location>
</feature>
<protein>
    <submittedName>
        <fullName evidence="8">MFS transporter</fullName>
    </submittedName>
</protein>
<feature type="transmembrane region" description="Helical" evidence="6">
    <location>
        <begin position="427"/>
        <end position="452"/>
    </location>
</feature>
<dbReference type="PANTHER" id="PTHR23518">
    <property type="entry name" value="C-METHYLTRANSFERASE"/>
    <property type="match status" value="1"/>
</dbReference>
<evidence type="ECO:0000256" key="4">
    <source>
        <dbReference type="ARBA" id="ARBA00023136"/>
    </source>
</evidence>
<accession>A0A552WMG2</accession>
<evidence type="ECO:0000259" key="7">
    <source>
        <dbReference type="PROSITE" id="PS50850"/>
    </source>
</evidence>
<dbReference type="PANTHER" id="PTHR23518:SF2">
    <property type="entry name" value="MAJOR FACILITATOR SUPERFAMILY TRANSPORTER"/>
    <property type="match status" value="1"/>
</dbReference>
<dbReference type="CDD" id="cd17370">
    <property type="entry name" value="MFS_MJ1317_like"/>
    <property type="match status" value="1"/>
</dbReference>
<evidence type="ECO:0000256" key="5">
    <source>
        <dbReference type="SAM" id="MobiDB-lite"/>
    </source>
</evidence>
<feature type="transmembrane region" description="Helical" evidence="6">
    <location>
        <begin position="337"/>
        <end position="356"/>
    </location>
</feature>
<dbReference type="GO" id="GO:0022857">
    <property type="term" value="F:transmembrane transporter activity"/>
    <property type="evidence" value="ECO:0007669"/>
    <property type="project" value="InterPro"/>
</dbReference>
<feature type="transmembrane region" description="Helical" evidence="6">
    <location>
        <begin position="116"/>
        <end position="136"/>
    </location>
</feature>
<dbReference type="EMBL" id="VJXR01000069">
    <property type="protein sequence ID" value="TRW43693.1"/>
    <property type="molecule type" value="Genomic_DNA"/>
</dbReference>
<gene>
    <name evidence="8" type="ORF">FJ693_16610</name>
</gene>
<feature type="transmembrane region" description="Helical" evidence="6">
    <location>
        <begin position="228"/>
        <end position="248"/>
    </location>
</feature>
<feature type="domain" description="Major facilitator superfamily (MFS) profile" evidence="7">
    <location>
        <begin position="96"/>
        <end position="481"/>
    </location>
</feature>
<evidence type="ECO:0000256" key="1">
    <source>
        <dbReference type="ARBA" id="ARBA00004651"/>
    </source>
</evidence>
<proteinExistence type="predicted"/>
<keyword evidence="2 6" id="KW-0812">Transmembrane</keyword>
<feature type="transmembrane region" description="Helical" evidence="6">
    <location>
        <begin position="306"/>
        <end position="325"/>
    </location>
</feature>
<keyword evidence="3 6" id="KW-1133">Transmembrane helix</keyword>
<keyword evidence="9" id="KW-1185">Reference proteome</keyword>
<evidence type="ECO:0000256" key="6">
    <source>
        <dbReference type="SAM" id="Phobius"/>
    </source>
</evidence>
<dbReference type="GO" id="GO:0005886">
    <property type="term" value="C:plasma membrane"/>
    <property type="evidence" value="ECO:0007669"/>
    <property type="project" value="UniProtKB-SubCell"/>
</dbReference>
<feature type="transmembrane region" description="Helical" evidence="6">
    <location>
        <begin position="392"/>
        <end position="415"/>
    </location>
</feature>
<comment type="caution">
    <text evidence="8">The sequence shown here is derived from an EMBL/GenBank/DDBJ whole genome shotgun (WGS) entry which is preliminary data.</text>
</comment>
<dbReference type="InterPro" id="IPR036259">
    <property type="entry name" value="MFS_trans_sf"/>
</dbReference>
<dbReference type="AlphaFoldDB" id="A0A552WMG2"/>
<dbReference type="PROSITE" id="PS50850">
    <property type="entry name" value="MFS"/>
    <property type="match status" value="1"/>
</dbReference>
<keyword evidence="4 6" id="KW-0472">Membrane</keyword>
<dbReference type="Gene3D" id="1.20.1250.20">
    <property type="entry name" value="MFS general substrate transporter like domains"/>
    <property type="match status" value="1"/>
</dbReference>
<feature type="transmembrane region" description="Helical" evidence="6">
    <location>
        <begin position="368"/>
        <end position="386"/>
    </location>
</feature>
<feature type="region of interest" description="Disordered" evidence="5">
    <location>
        <begin position="1"/>
        <end position="39"/>
    </location>
</feature>
<sequence length="487" mass="50688">MDVSPRVSRTSSGPTATASPPSVSWRGQAPRSRDRGRFRSRVTRTLLSSPSARRATVRCSRCPASCRGVGDTVYLSLRDPAAPRASRGRRGRVSSTVVTLGIVSLLTDISSEAVAAVLPLYLTSAMGLTFVAYGFIDGLFQGAGALVRVAGGWASDRGDRPKWVAFAGYVLSALTRGGLVLAQGFTSVTALVTIDRIGKGIRTAPRDALITASSDPRSVARAFGVHRALDTVGAALGPLLAFVTLSVIPEGYTTVFVMSFGCAVVGVAVLGLLVPDRRPRRELAGPGAQPEPMRWRQFADPRLRRLLVAMGVLSLLTVGDGFLYLSLQDRDGFAAQWFPLLFVGTNIVYIALAIPLGRIADRFGGARTLVLGHVALAGAYVCAAVPAGGTALTVTCLALLGAFYAATDGVLSAVAGRLVEPAVRGSAIGAAQGVVALARMLASTSFGALWYALGRADAMLVVTVLLSLAVPACVLLTRGLDGHSEAL</sequence>
<evidence type="ECO:0000313" key="9">
    <source>
        <dbReference type="Proteomes" id="UP000318693"/>
    </source>
</evidence>
<dbReference type="InterPro" id="IPR011701">
    <property type="entry name" value="MFS"/>
</dbReference>
<reference evidence="8 9" key="1">
    <citation type="submission" date="2019-07" db="EMBL/GenBank/DDBJ databases">
        <title>Georgenia wutianyii sp. nov. and Georgenia *** sp. nov. isolated from plateau pika (Ochotona curzoniae) in the Qinghai-Tibet plateau of China.</title>
        <authorList>
            <person name="Tian Z."/>
        </authorList>
    </citation>
    <scope>NUCLEOTIDE SEQUENCE [LARGE SCALE GENOMIC DNA]</scope>
    <source>
        <strain evidence="8 9">Z446</strain>
    </source>
</reference>
<organism evidence="8 9">
    <name type="scientific">Georgenia yuyongxinii</name>
    <dbReference type="NCBI Taxonomy" id="2589797"/>
    <lineage>
        <taxon>Bacteria</taxon>
        <taxon>Bacillati</taxon>
        <taxon>Actinomycetota</taxon>
        <taxon>Actinomycetes</taxon>
        <taxon>Micrococcales</taxon>
        <taxon>Bogoriellaceae</taxon>
        <taxon>Georgenia</taxon>
    </lineage>
</organism>
<comment type="subcellular location">
    <subcellularLocation>
        <location evidence="1">Cell membrane</location>
        <topology evidence="1">Multi-pass membrane protein</topology>
    </subcellularLocation>
</comment>
<feature type="compositionally biased region" description="Low complexity" evidence="5">
    <location>
        <begin position="8"/>
        <end position="24"/>
    </location>
</feature>
<dbReference type="InterPro" id="IPR020846">
    <property type="entry name" value="MFS_dom"/>
</dbReference>
<evidence type="ECO:0000256" key="3">
    <source>
        <dbReference type="ARBA" id="ARBA00022989"/>
    </source>
</evidence>
<feature type="transmembrane region" description="Helical" evidence="6">
    <location>
        <begin position="254"/>
        <end position="274"/>
    </location>
</feature>
<dbReference type="Proteomes" id="UP000318693">
    <property type="component" value="Unassembled WGS sequence"/>
</dbReference>
<dbReference type="SUPFAM" id="SSF103473">
    <property type="entry name" value="MFS general substrate transporter"/>
    <property type="match status" value="1"/>
</dbReference>
<evidence type="ECO:0000313" key="8">
    <source>
        <dbReference type="EMBL" id="TRW43693.1"/>
    </source>
</evidence>
<evidence type="ECO:0000256" key="2">
    <source>
        <dbReference type="ARBA" id="ARBA00022692"/>
    </source>
</evidence>
<dbReference type="Pfam" id="PF07690">
    <property type="entry name" value="MFS_1"/>
    <property type="match status" value="1"/>
</dbReference>